<evidence type="ECO:0000256" key="1">
    <source>
        <dbReference type="ARBA" id="ARBA00004651"/>
    </source>
</evidence>
<dbReference type="InterPro" id="IPR018584">
    <property type="entry name" value="GT87"/>
</dbReference>
<accession>A0A1G1KRN8</accession>
<dbReference type="EMBL" id="MHFR01000060">
    <property type="protein sequence ID" value="OGW95601.1"/>
    <property type="molecule type" value="Genomic_DNA"/>
</dbReference>
<feature type="transmembrane region" description="Helical" evidence="8">
    <location>
        <begin position="205"/>
        <end position="226"/>
    </location>
</feature>
<feature type="transmembrane region" description="Helical" evidence="8">
    <location>
        <begin position="174"/>
        <end position="199"/>
    </location>
</feature>
<proteinExistence type="inferred from homology"/>
<name>A0A1G1KRN8_9BACT</name>
<evidence type="ECO:0000313" key="9">
    <source>
        <dbReference type="EMBL" id="OGW95601.1"/>
    </source>
</evidence>
<evidence type="ECO:0000256" key="2">
    <source>
        <dbReference type="ARBA" id="ARBA00022475"/>
    </source>
</evidence>
<dbReference type="GO" id="GO:0005886">
    <property type="term" value="C:plasma membrane"/>
    <property type="evidence" value="ECO:0007669"/>
    <property type="project" value="UniProtKB-SubCell"/>
</dbReference>
<feature type="transmembrane region" description="Helical" evidence="8">
    <location>
        <begin position="433"/>
        <end position="455"/>
    </location>
</feature>
<feature type="transmembrane region" description="Helical" evidence="8">
    <location>
        <begin position="70"/>
        <end position="90"/>
    </location>
</feature>
<feature type="transmembrane region" description="Helical" evidence="8">
    <location>
        <begin position="134"/>
        <end position="162"/>
    </location>
</feature>
<reference evidence="9 10" key="1">
    <citation type="journal article" date="2016" name="Nat. Commun.">
        <title>Thousands of microbial genomes shed light on interconnected biogeochemical processes in an aquifer system.</title>
        <authorList>
            <person name="Anantharaman K."/>
            <person name="Brown C.T."/>
            <person name="Hug L.A."/>
            <person name="Sharon I."/>
            <person name="Castelle C.J."/>
            <person name="Probst A.J."/>
            <person name="Thomas B.C."/>
            <person name="Singh A."/>
            <person name="Wilkins M.J."/>
            <person name="Karaoz U."/>
            <person name="Brodie E.L."/>
            <person name="Williams K.H."/>
            <person name="Hubbard S.S."/>
            <person name="Banfield J.F."/>
        </authorList>
    </citation>
    <scope>NUCLEOTIDE SEQUENCE [LARGE SCALE GENOMIC DNA]</scope>
</reference>
<comment type="similarity">
    <text evidence="7">Belongs to the glycosyltransferase 87 family.</text>
</comment>
<feature type="transmembrane region" description="Helical" evidence="8">
    <location>
        <begin position="359"/>
        <end position="378"/>
    </location>
</feature>
<evidence type="ECO:0000256" key="3">
    <source>
        <dbReference type="ARBA" id="ARBA00022679"/>
    </source>
</evidence>
<gene>
    <name evidence="9" type="ORF">A3G33_11430</name>
</gene>
<keyword evidence="2" id="KW-1003">Cell membrane</keyword>
<evidence type="ECO:0000256" key="5">
    <source>
        <dbReference type="ARBA" id="ARBA00022989"/>
    </source>
</evidence>
<feature type="transmembrane region" description="Helical" evidence="8">
    <location>
        <begin position="7"/>
        <end position="25"/>
    </location>
</feature>
<protein>
    <recommendedName>
        <fullName evidence="11">DUF2029 domain-containing protein</fullName>
    </recommendedName>
</protein>
<keyword evidence="5 8" id="KW-1133">Transmembrane helix</keyword>
<feature type="transmembrane region" description="Helical" evidence="8">
    <location>
        <begin position="385"/>
        <end position="405"/>
    </location>
</feature>
<feature type="transmembrane region" description="Helical" evidence="8">
    <location>
        <begin position="334"/>
        <end position="353"/>
    </location>
</feature>
<dbReference type="AlphaFoldDB" id="A0A1G1KRN8"/>
<sequence length="461" mass="52227">MNVRRNWLIAGLIIVLVVITGLISVRRSQRGSNDFDTYYKAGRAVIQGSGIYYVTEGNNVPPTEDHVSPFLYPPVAACFFAAFAVLPLSIASFCWNALNVCFFFWALVLSWQIMQPRPPNLLTVFQRIPKFDAVLFVGIGFSCLIDNLAMAQVNILVFLLTVISIDFWRKKREFWGGVILSCAILIKVTPALFCLYFLVKRKPKFLAGTLAGGIVLTLLIPTLIFGMEGNRIYHRQWIGRNVKPLLINVIQYFKKEAPHPDKKTPEQIRMMHLTSNLLKVNQSLEATITRLFLKNRNQYGPERGYPTYVVRHYEKLPVIGGGVSLETLETGVRIFELCLLIGLMFLFLSVKAPAQAGEYLYPLEFSLIYLTMTLISPITRSQHMVVWLFPILAAIWMNHCVPELIRVRSVMLLRTARTACVIYFLQGLPYGQAIGMGTWANLILWCGITTALLQLNKTPQN</sequence>
<evidence type="ECO:0000256" key="8">
    <source>
        <dbReference type="SAM" id="Phobius"/>
    </source>
</evidence>
<evidence type="ECO:0000313" key="10">
    <source>
        <dbReference type="Proteomes" id="UP000178187"/>
    </source>
</evidence>
<keyword evidence="4 8" id="KW-0812">Transmembrane</keyword>
<dbReference type="GO" id="GO:0016758">
    <property type="term" value="F:hexosyltransferase activity"/>
    <property type="evidence" value="ECO:0007669"/>
    <property type="project" value="InterPro"/>
</dbReference>
<dbReference type="Proteomes" id="UP000178187">
    <property type="component" value="Unassembled WGS sequence"/>
</dbReference>
<evidence type="ECO:0000256" key="6">
    <source>
        <dbReference type="ARBA" id="ARBA00023136"/>
    </source>
</evidence>
<organism evidence="9 10">
    <name type="scientific">Candidatus Danuiimicrobium aquiferis</name>
    <dbReference type="NCBI Taxonomy" id="1801832"/>
    <lineage>
        <taxon>Bacteria</taxon>
        <taxon>Pseudomonadati</taxon>
        <taxon>Candidatus Omnitrophota</taxon>
        <taxon>Candidatus Danuiimicrobium</taxon>
    </lineage>
</organism>
<evidence type="ECO:0008006" key="11">
    <source>
        <dbReference type="Google" id="ProtNLM"/>
    </source>
</evidence>
<keyword evidence="6 8" id="KW-0472">Membrane</keyword>
<evidence type="ECO:0000256" key="4">
    <source>
        <dbReference type="ARBA" id="ARBA00022692"/>
    </source>
</evidence>
<keyword evidence="3" id="KW-0808">Transferase</keyword>
<comment type="caution">
    <text evidence="9">The sequence shown here is derived from an EMBL/GenBank/DDBJ whole genome shotgun (WGS) entry which is preliminary data.</text>
</comment>
<feature type="transmembrane region" description="Helical" evidence="8">
    <location>
        <begin position="97"/>
        <end position="114"/>
    </location>
</feature>
<dbReference type="Pfam" id="PF09594">
    <property type="entry name" value="GT87"/>
    <property type="match status" value="1"/>
</dbReference>
<comment type="subcellular location">
    <subcellularLocation>
        <location evidence="1">Cell membrane</location>
        <topology evidence="1">Multi-pass membrane protein</topology>
    </subcellularLocation>
</comment>
<evidence type="ECO:0000256" key="7">
    <source>
        <dbReference type="ARBA" id="ARBA00024033"/>
    </source>
</evidence>